<dbReference type="UniPathway" id="UPA00143"/>
<keyword evidence="12 14" id="KW-0539">Nucleus</keyword>
<evidence type="ECO:0000256" key="3">
    <source>
        <dbReference type="ARBA" id="ARBA00004906"/>
    </source>
</evidence>
<reference evidence="18 19" key="1">
    <citation type="submission" date="2017-09" db="EMBL/GenBank/DDBJ databases">
        <title>Genome sequencing of Besnoitia besnoiti strain Bb-Ger1.</title>
        <authorList>
            <person name="Schares G."/>
            <person name="Venepally P."/>
            <person name="Lorenzi H.A."/>
        </authorList>
    </citation>
    <scope>NUCLEOTIDE SEQUENCE [LARGE SCALE GENOMIC DNA]</scope>
    <source>
        <strain evidence="18 19">Bb-Ger1</strain>
    </source>
</reference>
<dbReference type="PROSITE" id="PS50089">
    <property type="entry name" value="ZF_RING_2"/>
    <property type="match status" value="1"/>
</dbReference>
<dbReference type="InterPro" id="IPR017907">
    <property type="entry name" value="Znf_RING_CS"/>
</dbReference>
<organism evidence="18 19">
    <name type="scientific">Besnoitia besnoiti</name>
    <name type="common">Apicomplexan protozoan</name>
    <dbReference type="NCBI Taxonomy" id="94643"/>
    <lineage>
        <taxon>Eukaryota</taxon>
        <taxon>Sar</taxon>
        <taxon>Alveolata</taxon>
        <taxon>Apicomplexa</taxon>
        <taxon>Conoidasida</taxon>
        <taxon>Coccidia</taxon>
        <taxon>Eucoccidiorida</taxon>
        <taxon>Eimeriorina</taxon>
        <taxon>Sarcocystidae</taxon>
        <taxon>Besnoitia</taxon>
    </lineage>
</organism>
<dbReference type="InterPro" id="IPR013083">
    <property type="entry name" value="Znf_RING/FYVE/PHD"/>
</dbReference>
<comment type="similarity">
    <text evidence="4 14">Belongs to the BRE1 family.</text>
</comment>
<evidence type="ECO:0000256" key="8">
    <source>
        <dbReference type="ARBA" id="ARBA00022786"/>
    </source>
</evidence>
<keyword evidence="8 14" id="KW-0833">Ubl conjugation pathway</keyword>
<comment type="caution">
    <text evidence="18">The sequence shown here is derived from an EMBL/GenBank/DDBJ whole genome shotgun (WGS) entry which is preliminary data.</text>
</comment>
<evidence type="ECO:0000256" key="1">
    <source>
        <dbReference type="ARBA" id="ARBA00000900"/>
    </source>
</evidence>
<feature type="region of interest" description="Disordered" evidence="16">
    <location>
        <begin position="673"/>
        <end position="765"/>
    </location>
</feature>
<dbReference type="RefSeq" id="XP_029217592.1">
    <property type="nucleotide sequence ID" value="XM_029366161.1"/>
</dbReference>
<dbReference type="Gene3D" id="3.30.40.10">
    <property type="entry name" value="Zinc/RING finger domain, C3HC4 (zinc finger)"/>
    <property type="match status" value="1"/>
</dbReference>
<sequence>MSGTGPQKRRRRLVGGTTEGDAPGGEEEDQEAQEKLPLESEALLRQLIHQQRGSLLQYRREVAALERQREEQKRELLVASQRQEAVLSVWGELQSDLLLLKARVAARIDADLLAKLLAHPESSLFAPSLFRSEDADVKSEEDSASPDGGLAASSSARLSFEAPLWSDSEEDSDDEASGAPSSAAEARVNSPTAEEAKKTSLAEELRSQREWTLSLLRDVVAAVEAQRQGRETCKEEPKEGEGQHKHSAAASGSLDADAETGSASLPENVVFDRVRRALHKLREDARRYRRRARTAELALRARKKEALALKVETDRLQKQQALLKYRFKVLSGASPESAASLLQAAGLKDEALEENVPSARLTSETGAFADSTAAGGRPGVSGAPPAQASGVSAGASGAAEASSNGAETDAVAGGQGGGGGDGVKSAERGESAAGAWGEGLATAAGSGEGLAFLPHAGAPEELLEHFEALQMKLREREKDISALQDERAKAEKLAAEVKMLRTLSHELVIQSPPYVELQQQASKLEETVVARSAEVEELRRELLQEQKQKDEEFDKLLAETKEQTDGLLEKMKTLTDDLQNACIEREKALGEAERLRQELLQSRASQEEQETVFAQRCVQLSKLKMQHEQLKNAGSQMLLRNERMRKERQGLIEAVRQKDEIIYRLQLRLRAEERQKQDTGSSPCSPSGNASSSPTGGSDSCAEDKGKSPPNEPILQDPPSSSSPSASSSAAASSPLPTGASMSPGESRRNSLSSTPSLSLSDGLDLAGLPEGQGLEVQLGKIKLEKEALQRRLADYDQLVAEIAGLREQYARVSEEVEEVSKAFEERQTFCEHLLKQIREKDEALADHRNRSASFLQQQQMLSRLSRLHDQKLLLLRQQYEQTTANSRVYAEALQQANVRVALADQQREEATLLYQSTRAARDALFKEKEEVLAKLSTVVEANKVLDAAAQESSSKRTAAENEARRLTDAKAELEKRIEKLKAKEEKQDRKRAHTAALEELSVRDLQLLKDENETMRRRLICFVCNERFKDHIINKCGHMFCQVCLERNVKTRNRKCPHCKTPFDQKDIRKVYLDN</sequence>
<evidence type="ECO:0000256" key="12">
    <source>
        <dbReference type="ARBA" id="ARBA00023242"/>
    </source>
</evidence>
<evidence type="ECO:0000256" key="11">
    <source>
        <dbReference type="ARBA" id="ARBA00023054"/>
    </source>
</evidence>
<dbReference type="EC" id="2.3.2.27" evidence="14"/>
<feature type="compositionally biased region" description="Low complexity" evidence="16">
    <location>
        <begin position="680"/>
        <end position="698"/>
    </location>
</feature>
<dbReference type="GO" id="GO:0008270">
    <property type="term" value="F:zinc ion binding"/>
    <property type="evidence" value="ECO:0007669"/>
    <property type="project" value="UniProtKB-KW"/>
</dbReference>
<feature type="region of interest" description="Disordered" evidence="16">
    <location>
        <begin position="1"/>
        <end position="35"/>
    </location>
</feature>
<keyword evidence="9 14" id="KW-0862">Zinc</keyword>
<keyword evidence="5 14" id="KW-0808">Transferase</keyword>
<keyword evidence="11 14" id="KW-0175">Coiled coil</keyword>
<evidence type="ECO:0000256" key="2">
    <source>
        <dbReference type="ARBA" id="ARBA00004123"/>
    </source>
</evidence>
<dbReference type="OrthoDB" id="10266039at2759"/>
<evidence type="ECO:0000256" key="14">
    <source>
        <dbReference type="RuleBase" id="RU365038"/>
    </source>
</evidence>
<feature type="region of interest" description="Disordered" evidence="16">
    <location>
        <begin position="355"/>
        <end position="431"/>
    </location>
</feature>
<comment type="catalytic activity">
    <reaction evidence="1 14">
        <text>S-ubiquitinyl-[E2 ubiquitin-conjugating enzyme]-L-cysteine + [acceptor protein]-L-lysine = [E2 ubiquitin-conjugating enzyme]-L-cysteine + N(6)-ubiquitinyl-[acceptor protein]-L-lysine.</text>
        <dbReference type="EC" id="2.3.2.27"/>
    </reaction>
</comment>
<dbReference type="EMBL" id="NWUJ01000008">
    <property type="protein sequence ID" value="PFH33583.1"/>
    <property type="molecule type" value="Genomic_DNA"/>
</dbReference>
<dbReference type="GO" id="GO:0016567">
    <property type="term" value="P:protein ubiquitination"/>
    <property type="evidence" value="ECO:0007669"/>
    <property type="project" value="UniProtKB-UniRule"/>
</dbReference>
<evidence type="ECO:0000256" key="6">
    <source>
        <dbReference type="ARBA" id="ARBA00022723"/>
    </source>
</evidence>
<feature type="domain" description="RING-type" evidence="17">
    <location>
        <begin position="1022"/>
        <end position="1061"/>
    </location>
</feature>
<dbReference type="PANTHER" id="PTHR23163:SF0">
    <property type="entry name" value="E3 UBIQUITIN-PROTEIN LIGASE BRE1"/>
    <property type="match status" value="1"/>
</dbReference>
<dbReference type="CDD" id="cd16499">
    <property type="entry name" value="RING-HC_Bre1-like"/>
    <property type="match status" value="1"/>
</dbReference>
<accession>A0A2A9MD31</accession>
<evidence type="ECO:0000256" key="4">
    <source>
        <dbReference type="ARBA" id="ARBA00005555"/>
    </source>
</evidence>
<dbReference type="STRING" id="94643.A0A2A9MD31"/>
<evidence type="ECO:0000259" key="17">
    <source>
        <dbReference type="PROSITE" id="PS50089"/>
    </source>
</evidence>
<dbReference type="KEGG" id="bbes:BESB_078000"/>
<evidence type="ECO:0000256" key="15">
    <source>
        <dbReference type="SAM" id="Coils"/>
    </source>
</evidence>
<dbReference type="InterPro" id="IPR013956">
    <property type="entry name" value="E3_ubiquit_lig_Bre1"/>
</dbReference>
<name>A0A2A9MD31_BESBE</name>
<evidence type="ECO:0000256" key="16">
    <source>
        <dbReference type="SAM" id="MobiDB-lite"/>
    </source>
</evidence>
<feature type="region of interest" description="Disordered" evidence="16">
    <location>
        <begin position="164"/>
        <end position="202"/>
    </location>
</feature>
<feature type="coiled-coil region" evidence="15">
    <location>
        <begin position="779"/>
        <end position="851"/>
    </location>
</feature>
<dbReference type="SMART" id="SM00184">
    <property type="entry name" value="RING"/>
    <property type="match status" value="1"/>
</dbReference>
<dbReference type="InterPro" id="IPR001841">
    <property type="entry name" value="Znf_RING"/>
</dbReference>
<feature type="region of interest" description="Disordered" evidence="16">
    <location>
        <begin position="136"/>
        <end position="155"/>
    </location>
</feature>
<feature type="compositionally biased region" description="Gly residues" evidence="16">
    <location>
        <begin position="413"/>
        <end position="422"/>
    </location>
</feature>
<protein>
    <recommendedName>
        <fullName evidence="14">E3 ubiquitin protein ligase</fullName>
        <ecNumber evidence="14">2.3.2.27</ecNumber>
    </recommendedName>
</protein>
<keyword evidence="6 14" id="KW-0479">Metal-binding</keyword>
<dbReference type="GO" id="GO:0005634">
    <property type="term" value="C:nucleus"/>
    <property type="evidence" value="ECO:0007669"/>
    <property type="project" value="UniProtKB-SubCell"/>
</dbReference>
<feature type="coiled-coil region" evidence="15">
    <location>
        <begin position="271"/>
        <end position="298"/>
    </location>
</feature>
<feature type="compositionally biased region" description="Low complexity" evidence="16">
    <location>
        <begin position="751"/>
        <end position="765"/>
    </location>
</feature>
<keyword evidence="19" id="KW-1185">Reference proteome</keyword>
<feature type="compositionally biased region" description="Low complexity" evidence="16">
    <location>
        <begin position="718"/>
        <end position="735"/>
    </location>
</feature>
<comment type="pathway">
    <text evidence="3 14">Protein modification; protein ubiquitination.</text>
</comment>
<dbReference type="PROSITE" id="PS00518">
    <property type="entry name" value="ZF_RING_1"/>
    <property type="match status" value="1"/>
</dbReference>
<evidence type="ECO:0000313" key="19">
    <source>
        <dbReference type="Proteomes" id="UP000224006"/>
    </source>
</evidence>
<feature type="region of interest" description="Disordered" evidence="16">
    <location>
        <begin position="227"/>
        <end position="261"/>
    </location>
</feature>
<gene>
    <name evidence="18" type="ORF">BESB_078000</name>
</gene>
<evidence type="ECO:0000256" key="13">
    <source>
        <dbReference type="PROSITE-ProRule" id="PRU00175"/>
    </source>
</evidence>
<dbReference type="Proteomes" id="UP000224006">
    <property type="component" value="Chromosome VII"/>
</dbReference>
<feature type="compositionally biased region" description="Basic and acidic residues" evidence="16">
    <location>
        <begin position="227"/>
        <end position="244"/>
    </location>
</feature>
<dbReference type="GO" id="GO:0033503">
    <property type="term" value="C:HULC complex"/>
    <property type="evidence" value="ECO:0007669"/>
    <property type="project" value="TreeGrafter"/>
</dbReference>
<feature type="coiled-coil region" evidence="15">
    <location>
        <begin position="950"/>
        <end position="1004"/>
    </location>
</feature>
<evidence type="ECO:0000256" key="7">
    <source>
        <dbReference type="ARBA" id="ARBA00022771"/>
    </source>
</evidence>
<keyword evidence="7 13" id="KW-0863">Zinc-finger</keyword>
<evidence type="ECO:0000256" key="5">
    <source>
        <dbReference type="ARBA" id="ARBA00022679"/>
    </source>
</evidence>
<comment type="subcellular location">
    <subcellularLocation>
        <location evidence="2 14">Nucleus</location>
    </subcellularLocation>
</comment>
<dbReference type="GO" id="GO:0061630">
    <property type="term" value="F:ubiquitin protein ligase activity"/>
    <property type="evidence" value="ECO:0007669"/>
    <property type="project" value="UniProtKB-EC"/>
</dbReference>
<dbReference type="Pfam" id="PF13920">
    <property type="entry name" value="zf-C3HC4_3"/>
    <property type="match status" value="1"/>
</dbReference>
<evidence type="ECO:0000313" key="18">
    <source>
        <dbReference type="EMBL" id="PFH33583.1"/>
    </source>
</evidence>
<dbReference type="AlphaFoldDB" id="A0A2A9MD31"/>
<feature type="compositionally biased region" description="Low complexity" evidence="16">
    <location>
        <begin position="177"/>
        <end position="186"/>
    </location>
</feature>
<dbReference type="PANTHER" id="PTHR23163">
    <property type="entry name" value="RING FINGER PROTEIN-RELATED"/>
    <property type="match status" value="1"/>
</dbReference>
<dbReference type="GO" id="GO:0006325">
    <property type="term" value="P:chromatin organization"/>
    <property type="evidence" value="ECO:0007669"/>
    <property type="project" value="UniProtKB-KW"/>
</dbReference>
<feature type="coiled-coil region" evidence="15">
    <location>
        <begin position="48"/>
        <end position="82"/>
    </location>
</feature>
<evidence type="ECO:0000256" key="9">
    <source>
        <dbReference type="ARBA" id="ARBA00022833"/>
    </source>
</evidence>
<evidence type="ECO:0000256" key="10">
    <source>
        <dbReference type="ARBA" id="ARBA00022853"/>
    </source>
</evidence>
<dbReference type="SUPFAM" id="SSF57850">
    <property type="entry name" value="RING/U-box"/>
    <property type="match status" value="1"/>
</dbReference>
<dbReference type="GeneID" id="40312726"/>
<feature type="coiled-coil region" evidence="15">
    <location>
        <begin position="466"/>
        <end position="609"/>
    </location>
</feature>
<feature type="compositionally biased region" description="Acidic residues" evidence="16">
    <location>
        <begin position="167"/>
        <end position="176"/>
    </location>
</feature>
<proteinExistence type="inferred from homology"/>
<keyword evidence="10 14" id="KW-0156">Chromatin regulator</keyword>
<dbReference type="VEuPathDB" id="ToxoDB:BESB_078000"/>
<feature type="compositionally biased region" description="Low complexity" evidence="16">
    <location>
        <begin position="381"/>
        <end position="406"/>
    </location>
</feature>